<evidence type="ECO:0000313" key="5">
    <source>
        <dbReference type="EMBL" id="CAD7660436.1"/>
    </source>
</evidence>
<dbReference type="InterPro" id="IPR006048">
    <property type="entry name" value="A-amylase/branching_C"/>
</dbReference>
<dbReference type="EMBL" id="OC935047">
    <property type="protein sequence ID" value="CAD7660436.1"/>
    <property type="molecule type" value="Genomic_DNA"/>
</dbReference>
<keyword evidence="6" id="KW-1185">Reference proteome</keyword>
<dbReference type="GO" id="GO:0043169">
    <property type="term" value="F:cation binding"/>
    <property type="evidence" value="ECO:0007669"/>
    <property type="project" value="InterPro"/>
</dbReference>
<accession>A0A7R9MHN7</accession>
<dbReference type="SMART" id="SM00632">
    <property type="entry name" value="Aamy_C"/>
    <property type="match status" value="1"/>
</dbReference>
<dbReference type="InterPro" id="IPR013780">
    <property type="entry name" value="Glyco_hydro_b"/>
</dbReference>
<dbReference type="SUPFAM" id="SSF51445">
    <property type="entry name" value="(Trans)glycosidases"/>
    <property type="match status" value="1"/>
</dbReference>
<sequence>MWSDVSQYQWPQDLRNIIARLHTLNGTYFPANSRPLVYHEYEEHGPNIKASKYTPLGRVIEFKNHDNLARVFRGLNGHRLSDLRDYGPKGWGMLATEDAVVMVDNHDLQRGYAGDLNVTVTFYEPRLLKMTTAFMLAWPYAVPRVMSSYYWPRKLEVWDRYVDRNSDTGPPHDSGDRIVDVKRNPDLSCDTSQWICEHRWRPIYNMVRFRNIVGSEPVVQWWDNTNNQIAFSRGNKAFIAINNDVKSIEMTNSTGLPGGTYCDIISGGLIDGMCTGRTLTVDSEGTAHIFVDNTWEDPMIAFHINAKI</sequence>
<dbReference type="Gene3D" id="2.60.40.1180">
    <property type="entry name" value="Golgi alpha-mannosidase II"/>
    <property type="match status" value="1"/>
</dbReference>
<dbReference type="InterPro" id="IPR031319">
    <property type="entry name" value="A-amylase_C"/>
</dbReference>
<dbReference type="EC" id="3.2.1.1" evidence="3"/>
<dbReference type="Gene3D" id="3.20.20.80">
    <property type="entry name" value="Glycosidases"/>
    <property type="match status" value="1"/>
</dbReference>
<comment type="similarity">
    <text evidence="2">Belongs to the glycosyl hydrolase 13 family.</text>
</comment>
<dbReference type="SUPFAM" id="SSF51011">
    <property type="entry name" value="Glycosyl hydrolase domain"/>
    <property type="match status" value="1"/>
</dbReference>
<dbReference type="GO" id="GO:0004556">
    <property type="term" value="F:alpha-amylase activity"/>
    <property type="evidence" value="ECO:0007669"/>
    <property type="project" value="UniProtKB-EC"/>
</dbReference>
<feature type="domain" description="Alpha-amylase C-terminal" evidence="4">
    <location>
        <begin position="219"/>
        <end position="307"/>
    </location>
</feature>
<dbReference type="EMBL" id="CAJPVJ010020222">
    <property type="protein sequence ID" value="CAG2177574.1"/>
    <property type="molecule type" value="Genomic_DNA"/>
</dbReference>
<dbReference type="PANTHER" id="PTHR43447">
    <property type="entry name" value="ALPHA-AMYLASE"/>
    <property type="match status" value="1"/>
</dbReference>
<evidence type="ECO:0000313" key="6">
    <source>
        <dbReference type="Proteomes" id="UP000728032"/>
    </source>
</evidence>
<name>A0A7R9MHN7_9ACAR</name>
<dbReference type="InterPro" id="IPR017853">
    <property type="entry name" value="GH"/>
</dbReference>
<dbReference type="OrthoDB" id="550577at2759"/>
<dbReference type="AlphaFoldDB" id="A0A7R9MHN7"/>
<comment type="catalytic activity">
    <reaction evidence="1">
        <text>Endohydrolysis of (1-&gt;4)-alpha-D-glucosidic linkages in polysaccharides containing three or more (1-&gt;4)-alpha-linked D-glucose units.</text>
        <dbReference type="EC" id="3.2.1.1"/>
    </reaction>
</comment>
<gene>
    <name evidence="5" type="ORF">ONB1V03_LOCUS17004</name>
</gene>
<evidence type="ECO:0000256" key="1">
    <source>
        <dbReference type="ARBA" id="ARBA00000548"/>
    </source>
</evidence>
<feature type="non-terminal residue" evidence="5">
    <location>
        <position position="1"/>
    </location>
</feature>
<organism evidence="5">
    <name type="scientific">Oppiella nova</name>
    <dbReference type="NCBI Taxonomy" id="334625"/>
    <lineage>
        <taxon>Eukaryota</taxon>
        <taxon>Metazoa</taxon>
        <taxon>Ecdysozoa</taxon>
        <taxon>Arthropoda</taxon>
        <taxon>Chelicerata</taxon>
        <taxon>Arachnida</taxon>
        <taxon>Acari</taxon>
        <taxon>Acariformes</taxon>
        <taxon>Sarcoptiformes</taxon>
        <taxon>Oribatida</taxon>
        <taxon>Brachypylina</taxon>
        <taxon>Oppioidea</taxon>
        <taxon>Oppiidae</taxon>
        <taxon>Oppiella</taxon>
    </lineage>
</organism>
<evidence type="ECO:0000256" key="3">
    <source>
        <dbReference type="ARBA" id="ARBA00012595"/>
    </source>
</evidence>
<evidence type="ECO:0000259" key="4">
    <source>
        <dbReference type="SMART" id="SM00632"/>
    </source>
</evidence>
<protein>
    <recommendedName>
        <fullName evidence="3">alpha-amylase</fullName>
        <ecNumber evidence="3">3.2.1.1</ecNumber>
    </recommendedName>
</protein>
<evidence type="ECO:0000256" key="2">
    <source>
        <dbReference type="ARBA" id="ARBA00008061"/>
    </source>
</evidence>
<reference evidence="5" key="1">
    <citation type="submission" date="2020-11" db="EMBL/GenBank/DDBJ databases">
        <authorList>
            <person name="Tran Van P."/>
        </authorList>
    </citation>
    <scope>NUCLEOTIDE SEQUENCE</scope>
</reference>
<dbReference type="Proteomes" id="UP000728032">
    <property type="component" value="Unassembled WGS sequence"/>
</dbReference>
<dbReference type="Pfam" id="PF02806">
    <property type="entry name" value="Alpha-amylase_C"/>
    <property type="match status" value="1"/>
</dbReference>
<proteinExistence type="inferred from homology"/>
<dbReference type="GO" id="GO:0005975">
    <property type="term" value="P:carbohydrate metabolic process"/>
    <property type="evidence" value="ECO:0007669"/>
    <property type="project" value="InterPro"/>
</dbReference>